<dbReference type="AlphaFoldDB" id="A0A251UVK8"/>
<evidence type="ECO:0000313" key="3">
    <source>
        <dbReference type="Proteomes" id="UP000215914"/>
    </source>
</evidence>
<accession>A0A251UVK8</accession>
<evidence type="ECO:0000313" key="1">
    <source>
        <dbReference type="EMBL" id="KAF5807840.1"/>
    </source>
</evidence>
<dbReference type="InParanoid" id="A0A251UVK8"/>
<protein>
    <submittedName>
        <fullName evidence="2">Uncharacterized protein</fullName>
    </submittedName>
</protein>
<reference evidence="2" key="2">
    <citation type="submission" date="2017-02" db="EMBL/GenBank/DDBJ databases">
        <title>Sunflower complete genome.</title>
        <authorList>
            <person name="Langlade N."/>
            <person name="Munos S."/>
        </authorList>
    </citation>
    <scope>NUCLEOTIDE SEQUENCE [LARGE SCALE GENOMIC DNA]</scope>
    <source>
        <tissue evidence="2">Leaves</tissue>
    </source>
</reference>
<reference evidence="1 3" key="1">
    <citation type="journal article" date="2017" name="Nature">
        <title>The sunflower genome provides insights into oil metabolism, flowering and Asterid evolution.</title>
        <authorList>
            <person name="Badouin H."/>
            <person name="Gouzy J."/>
            <person name="Grassa C.J."/>
            <person name="Murat F."/>
            <person name="Staton S.E."/>
            <person name="Cottret L."/>
            <person name="Lelandais-Briere C."/>
            <person name="Owens G.L."/>
            <person name="Carrere S."/>
            <person name="Mayjonade B."/>
            <person name="Legrand L."/>
            <person name="Gill N."/>
            <person name="Kane N.C."/>
            <person name="Bowers J.E."/>
            <person name="Hubner S."/>
            <person name="Bellec A."/>
            <person name="Berard A."/>
            <person name="Berges H."/>
            <person name="Blanchet N."/>
            <person name="Boniface M.C."/>
            <person name="Brunel D."/>
            <person name="Catrice O."/>
            <person name="Chaidir N."/>
            <person name="Claudel C."/>
            <person name="Donnadieu C."/>
            <person name="Faraut T."/>
            <person name="Fievet G."/>
            <person name="Helmstetter N."/>
            <person name="King M."/>
            <person name="Knapp S.J."/>
            <person name="Lai Z."/>
            <person name="Le Paslier M.C."/>
            <person name="Lippi Y."/>
            <person name="Lorenzon L."/>
            <person name="Mandel J.R."/>
            <person name="Marage G."/>
            <person name="Marchand G."/>
            <person name="Marquand E."/>
            <person name="Bret-Mestries E."/>
            <person name="Morien E."/>
            <person name="Nambeesan S."/>
            <person name="Nguyen T."/>
            <person name="Pegot-Espagnet P."/>
            <person name="Pouilly N."/>
            <person name="Raftis F."/>
            <person name="Sallet E."/>
            <person name="Schiex T."/>
            <person name="Thomas J."/>
            <person name="Vandecasteele C."/>
            <person name="Vares D."/>
            <person name="Vear F."/>
            <person name="Vautrin S."/>
            <person name="Crespi M."/>
            <person name="Mangin B."/>
            <person name="Burke J.M."/>
            <person name="Salse J."/>
            <person name="Munos S."/>
            <person name="Vincourt P."/>
            <person name="Rieseberg L.H."/>
            <person name="Langlade N.B."/>
        </authorList>
    </citation>
    <scope>NUCLEOTIDE SEQUENCE [LARGE SCALE GENOMIC DNA]</scope>
    <source>
        <strain evidence="3">cv. SF193</strain>
        <tissue evidence="1">Leaves</tissue>
    </source>
</reference>
<keyword evidence="3" id="KW-1185">Reference proteome</keyword>
<organism evidence="2 3">
    <name type="scientific">Helianthus annuus</name>
    <name type="common">Common sunflower</name>
    <dbReference type="NCBI Taxonomy" id="4232"/>
    <lineage>
        <taxon>Eukaryota</taxon>
        <taxon>Viridiplantae</taxon>
        <taxon>Streptophyta</taxon>
        <taxon>Embryophyta</taxon>
        <taxon>Tracheophyta</taxon>
        <taxon>Spermatophyta</taxon>
        <taxon>Magnoliopsida</taxon>
        <taxon>eudicotyledons</taxon>
        <taxon>Gunneridae</taxon>
        <taxon>Pentapetalae</taxon>
        <taxon>asterids</taxon>
        <taxon>campanulids</taxon>
        <taxon>Asterales</taxon>
        <taxon>Asteraceae</taxon>
        <taxon>Asteroideae</taxon>
        <taxon>Heliantheae alliance</taxon>
        <taxon>Heliantheae</taxon>
        <taxon>Helianthus</taxon>
    </lineage>
</organism>
<dbReference type="Proteomes" id="UP000215914">
    <property type="component" value="Chromosome 4"/>
</dbReference>
<name>A0A251UVK8_HELAN</name>
<proteinExistence type="predicted"/>
<dbReference type="Gramene" id="mRNA:HanXRQr2_Chr04g0138641">
    <property type="protein sequence ID" value="mRNA:HanXRQr2_Chr04g0138641"/>
    <property type="gene ID" value="HanXRQr2_Chr04g0138641"/>
</dbReference>
<reference evidence="1" key="3">
    <citation type="submission" date="2020-06" db="EMBL/GenBank/DDBJ databases">
        <title>Helianthus annuus Genome sequencing and assembly Release 2.</title>
        <authorList>
            <person name="Gouzy J."/>
            <person name="Langlade N."/>
            <person name="Munos S."/>
        </authorList>
    </citation>
    <scope>NUCLEOTIDE SEQUENCE</scope>
    <source>
        <tissue evidence="1">Leaves</tissue>
    </source>
</reference>
<sequence length="82" mass="9080">MVKPGQPTVKQSAGLSVKPRFGSLQFRPGQLSQTEVKLSQLTDRVTSVFRPPISSTRHTWIIGRNCNIVDEDDAKKRSSVDA</sequence>
<dbReference type="EMBL" id="MNCJ02000319">
    <property type="protein sequence ID" value="KAF5807840.1"/>
    <property type="molecule type" value="Genomic_DNA"/>
</dbReference>
<dbReference type="EMBL" id="CM007893">
    <property type="protein sequence ID" value="OTG26896.1"/>
    <property type="molecule type" value="Genomic_DNA"/>
</dbReference>
<evidence type="ECO:0000313" key="2">
    <source>
        <dbReference type="EMBL" id="OTG26896.1"/>
    </source>
</evidence>
<gene>
    <name evidence="2" type="ORF">HannXRQ_Chr04g0094121</name>
    <name evidence="1" type="ORF">HanXRQr2_Chr04g0138641</name>
</gene>